<dbReference type="InterPro" id="IPR050571">
    <property type="entry name" value="Class-IV_PLP-Dep_Aminotrnsfr"/>
</dbReference>
<dbReference type="PROSITE" id="PS00770">
    <property type="entry name" value="AA_TRANSFER_CLASS_4"/>
    <property type="match status" value="1"/>
</dbReference>
<comment type="function">
    <text evidence="2 16">Acts on leucine, isoleucine and valine.</text>
</comment>
<evidence type="ECO:0000256" key="8">
    <source>
        <dbReference type="ARBA" id="ARBA00022605"/>
    </source>
</evidence>
<dbReference type="GO" id="GO:0008652">
    <property type="term" value="P:amino acid biosynthetic process"/>
    <property type="evidence" value="ECO:0007669"/>
    <property type="project" value="UniProtKB-KW"/>
</dbReference>
<dbReference type="Gene3D" id="3.20.10.10">
    <property type="entry name" value="D-amino Acid Aminotransferase, subunit A, domain 2"/>
    <property type="match status" value="1"/>
</dbReference>
<organism evidence="17 18">
    <name type="scientific">Odinarchaeota yellowstonii (strain LCB_4)</name>
    <dbReference type="NCBI Taxonomy" id="1841599"/>
    <lineage>
        <taxon>Archaea</taxon>
        <taxon>Promethearchaeati</taxon>
        <taxon>Candidatus Odinarchaeota</taxon>
        <taxon>Candidatus Odinarchaeia</taxon>
        <taxon>Candidatus Odinarchaeales</taxon>
        <taxon>Candidatus Odinarchaeaceae</taxon>
        <taxon>Candidatus Odinarchaeum</taxon>
    </lineage>
</organism>
<sequence length="309" mass="35109">MSEERSDYIWMDGNIVKWDEAKIHVKTHALHYGTGVFEGLRGYAFNNNVHIFRLDAHLNRLYYSAKIYRMNIPYTQQEFAQAIKDIIKVNKIKENCYIRPIVYRGYGPLGLNPLKSPVNAAIYAIPFKEYLGEGVLEKGISCIVSSWERISPRALPPEAKACGNYLNSVLARLEAVEKGYTEAIMLDHRGFISEGTGENIFIIRKGEVYTPPLYASILEGVTRDSILQLFKNELQIDVKVTDLTRSELYKADEVFICGTAGEVTPVVKIDSTIIGDGKPGEITRKIQRAYLDTVYGKNKKYLHWLTPVY</sequence>
<dbReference type="NCBIfam" id="TIGR01122">
    <property type="entry name" value="ilvE_I"/>
    <property type="match status" value="1"/>
</dbReference>
<keyword evidence="11 16" id="KW-0100">Branched-chain amino acid biosynthesis</keyword>
<evidence type="ECO:0000256" key="6">
    <source>
        <dbReference type="ARBA" id="ARBA00009320"/>
    </source>
</evidence>
<comment type="pathway">
    <text evidence="5 16">Amino-acid biosynthesis; L-leucine biosynthesis; L-leucine from 3-methyl-2-oxobutanoate: step 4/4.</text>
</comment>
<evidence type="ECO:0000256" key="4">
    <source>
        <dbReference type="ARBA" id="ARBA00004931"/>
    </source>
</evidence>
<dbReference type="PANTHER" id="PTHR42743">
    <property type="entry name" value="AMINO-ACID AMINOTRANSFERASE"/>
    <property type="match status" value="1"/>
</dbReference>
<dbReference type="InterPro" id="IPR036038">
    <property type="entry name" value="Aminotransferase-like"/>
</dbReference>
<protein>
    <recommendedName>
        <fullName evidence="16">Branched-chain-amino-acid aminotransferase</fullName>
        <shortName evidence="16">BCAT</shortName>
        <ecNumber evidence="16">2.6.1.42</ecNumber>
    </recommendedName>
</protein>
<dbReference type="EMBL" id="CP091871">
    <property type="protein sequence ID" value="WEU40065.1"/>
    <property type="molecule type" value="Genomic_DNA"/>
</dbReference>
<dbReference type="Proteomes" id="UP000186851">
    <property type="component" value="Chromosome"/>
</dbReference>
<dbReference type="CDD" id="cd00449">
    <property type="entry name" value="PLPDE_IV"/>
    <property type="match status" value="1"/>
</dbReference>
<dbReference type="InterPro" id="IPR005785">
    <property type="entry name" value="B_amino_transI"/>
</dbReference>
<evidence type="ECO:0000256" key="14">
    <source>
        <dbReference type="ARBA" id="ARBA00049229"/>
    </source>
</evidence>
<evidence type="ECO:0000256" key="9">
    <source>
        <dbReference type="ARBA" id="ARBA00022679"/>
    </source>
</evidence>
<evidence type="ECO:0000256" key="1">
    <source>
        <dbReference type="ARBA" id="ARBA00001933"/>
    </source>
</evidence>
<evidence type="ECO:0000256" key="11">
    <source>
        <dbReference type="ARBA" id="ARBA00023304"/>
    </source>
</evidence>
<comment type="pathway">
    <text evidence="3 16">Amino-acid biosynthesis; L-isoleucine biosynthesis; L-isoleucine from 2-oxobutanoate: step 4/4.</text>
</comment>
<comment type="similarity">
    <text evidence="6 15">Belongs to the class-IV pyridoxal-phosphate-dependent aminotransferase family.</text>
</comment>
<proteinExistence type="inferred from homology"/>
<comment type="cofactor">
    <cofactor evidence="1 16">
        <name>pyridoxal 5'-phosphate</name>
        <dbReference type="ChEBI" id="CHEBI:597326"/>
    </cofactor>
</comment>
<evidence type="ECO:0000256" key="7">
    <source>
        <dbReference type="ARBA" id="ARBA00022576"/>
    </source>
</evidence>
<evidence type="ECO:0000313" key="17">
    <source>
        <dbReference type="EMBL" id="WEU40065.1"/>
    </source>
</evidence>
<keyword evidence="10 16" id="KW-0663">Pyridoxal phosphate</keyword>
<dbReference type="GO" id="GO:0009082">
    <property type="term" value="P:branched-chain amino acid biosynthetic process"/>
    <property type="evidence" value="ECO:0007669"/>
    <property type="project" value="UniProtKB-KW"/>
</dbReference>
<dbReference type="EC" id="2.6.1.42" evidence="16"/>
<evidence type="ECO:0000256" key="2">
    <source>
        <dbReference type="ARBA" id="ARBA00003109"/>
    </source>
</evidence>
<accession>A0AAF0D1N4</accession>
<dbReference type="FunFam" id="3.20.10.10:FF:000002">
    <property type="entry name" value="D-alanine aminotransferase"/>
    <property type="match status" value="1"/>
</dbReference>
<reference evidence="17" key="2">
    <citation type="journal article" date="2022" name="Nat. Microbiol.">
        <title>A closed Candidatus Odinarchaeum chromosome exposes Asgard archaeal viruses.</title>
        <authorList>
            <person name="Tamarit D."/>
            <person name="Caceres E.F."/>
            <person name="Krupovic M."/>
            <person name="Nijland R."/>
            <person name="Eme L."/>
            <person name="Robinson N.P."/>
            <person name="Ettema T.J.G."/>
        </authorList>
    </citation>
    <scope>NUCLEOTIDE SEQUENCE</scope>
    <source>
        <strain evidence="17">LCB_4</strain>
    </source>
</reference>
<dbReference type="InterPro" id="IPR043131">
    <property type="entry name" value="BCAT-like_N"/>
</dbReference>
<evidence type="ECO:0000256" key="5">
    <source>
        <dbReference type="ARBA" id="ARBA00005072"/>
    </source>
</evidence>
<keyword evidence="8 16" id="KW-0028">Amino-acid biosynthesis</keyword>
<comment type="catalytic activity">
    <reaction evidence="13 16">
        <text>L-isoleucine + 2-oxoglutarate = (S)-3-methyl-2-oxopentanoate + L-glutamate</text>
        <dbReference type="Rhea" id="RHEA:24801"/>
        <dbReference type="ChEBI" id="CHEBI:16810"/>
        <dbReference type="ChEBI" id="CHEBI:29985"/>
        <dbReference type="ChEBI" id="CHEBI:35146"/>
        <dbReference type="ChEBI" id="CHEBI:58045"/>
        <dbReference type="EC" id="2.6.1.42"/>
    </reaction>
</comment>
<reference evidence="17" key="1">
    <citation type="journal article" date="2017" name="Nature">
        <title>Asgard archaea illuminate the origin of eukaryotic cellular complexity.</title>
        <authorList>
            <person name="Zaremba-Niedzwiedzka K."/>
            <person name="Caceres E.F."/>
            <person name="Saw J.H."/>
            <person name="Backstrom D."/>
            <person name="Juzokaite L."/>
            <person name="Vancaester E."/>
            <person name="Seitz K.W."/>
            <person name="Anantharaman K."/>
            <person name="Starnawski P."/>
            <person name="Kjeldsen K.U."/>
            <person name="Scott M.B."/>
            <person name="Nunoura T."/>
            <person name="Banfield J.F."/>
            <person name="Schramm A."/>
            <person name="Baker B.J."/>
            <person name="Spang A."/>
            <person name="Ettema T.J.G."/>
        </authorList>
    </citation>
    <scope>NUCLEOTIDE SEQUENCE</scope>
    <source>
        <strain evidence="17">LCB_4</strain>
    </source>
</reference>
<gene>
    <name evidence="16" type="primary">ilvE</name>
    <name evidence="17" type="ORF">OdinLCB4_006235</name>
</gene>
<dbReference type="Pfam" id="PF01063">
    <property type="entry name" value="Aminotran_4"/>
    <property type="match status" value="1"/>
</dbReference>
<dbReference type="KEGG" id="oyw:OdinLCB4_006235"/>
<evidence type="ECO:0000256" key="10">
    <source>
        <dbReference type="ARBA" id="ARBA00022898"/>
    </source>
</evidence>
<keyword evidence="9 16" id="KW-0808">Transferase</keyword>
<dbReference type="PANTHER" id="PTHR42743:SF11">
    <property type="entry name" value="AMINODEOXYCHORISMATE LYASE"/>
    <property type="match status" value="1"/>
</dbReference>
<dbReference type="InterPro" id="IPR043132">
    <property type="entry name" value="BCAT-like_C"/>
</dbReference>
<dbReference type="GO" id="GO:0004084">
    <property type="term" value="F:branched-chain-amino-acid transaminase activity"/>
    <property type="evidence" value="ECO:0007669"/>
    <property type="project" value="UniProtKB-EC"/>
</dbReference>
<dbReference type="NCBIfam" id="NF005146">
    <property type="entry name" value="PRK06606.1"/>
    <property type="match status" value="1"/>
</dbReference>
<comment type="pathway">
    <text evidence="4 16">Amino-acid biosynthesis; L-valine biosynthesis; L-valine from pyruvate: step 4/4.</text>
</comment>
<evidence type="ECO:0000313" key="18">
    <source>
        <dbReference type="Proteomes" id="UP000186851"/>
    </source>
</evidence>
<keyword evidence="7 16" id="KW-0032">Aminotransferase</keyword>
<comment type="catalytic activity">
    <reaction evidence="14 16">
        <text>L-leucine + 2-oxoglutarate = 4-methyl-2-oxopentanoate + L-glutamate</text>
        <dbReference type="Rhea" id="RHEA:18321"/>
        <dbReference type="ChEBI" id="CHEBI:16810"/>
        <dbReference type="ChEBI" id="CHEBI:17865"/>
        <dbReference type="ChEBI" id="CHEBI:29985"/>
        <dbReference type="ChEBI" id="CHEBI:57427"/>
        <dbReference type="EC" id="2.6.1.42"/>
    </reaction>
</comment>
<comment type="catalytic activity">
    <reaction evidence="12 16">
        <text>L-valine + 2-oxoglutarate = 3-methyl-2-oxobutanoate + L-glutamate</text>
        <dbReference type="Rhea" id="RHEA:24813"/>
        <dbReference type="ChEBI" id="CHEBI:11851"/>
        <dbReference type="ChEBI" id="CHEBI:16810"/>
        <dbReference type="ChEBI" id="CHEBI:29985"/>
        <dbReference type="ChEBI" id="CHEBI:57762"/>
        <dbReference type="EC" id="2.6.1.42"/>
    </reaction>
</comment>
<dbReference type="AlphaFoldDB" id="A0AAF0D1N4"/>
<dbReference type="InterPro" id="IPR018300">
    <property type="entry name" value="Aminotrans_IV_CS"/>
</dbReference>
<evidence type="ECO:0000256" key="12">
    <source>
        <dbReference type="ARBA" id="ARBA00048212"/>
    </source>
</evidence>
<evidence type="ECO:0000256" key="15">
    <source>
        <dbReference type="RuleBase" id="RU004106"/>
    </source>
</evidence>
<evidence type="ECO:0000256" key="13">
    <source>
        <dbReference type="ARBA" id="ARBA00048798"/>
    </source>
</evidence>
<name>A0AAF0D1N4_ODILC</name>
<dbReference type="SUPFAM" id="SSF56752">
    <property type="entry name" value="D-aminoacid aminotransferase-like PLP-dependent enzymes"/>
    <property type="match status" value="1"/>
</dbReference>
<dbReference type="Gene3D" id="3.30.470.10">
    <property type="match status" value="1"/>
</dbReference>
<evidence type="ECO:0000256" key="16">
    <source>
        <dbReference type="RuleBase" id="RU364094"/>
    </source>
</evidence>
<dbReference type="InterPro" id="IPR001544">
    <property type="entry name" value="Aminotrans_IV"/>
</dbReference>
<evidence type="ECO:0000256" key="3">
    <source>
        <dbReference type="ARBA" id="ARBA00004824"/>
    </source>
</evidence>